<dbReference type="SFLD" id="SFLDG01069">
    <property type="entry name" value="UPF0313"/>
    <property type="match status" value="1"/>
</dbReference>
<feature type="domain" description="Radical SAM core" evidence="7">
    <location>
        <begin position="309"/>
        <end position="578"/>
    </location>
</feature>
<name>A0A4E0PT19_9EURY</name>
<dbReference type="EMBL" id="PGGK01000018">
    <property type="protein sequence ID" value="TGC07218.1"/>
    <property type="molecule type" value="Genomic_DNA"/>
</dbReference>
<evidence type="ECO:0000313" key="8">
    <source>
        <dbReference type="EMBL" id="TGC07218.1"/>
    </source>
</evidence>
<dbReference type="PANTHER" id="PTHR32331:SF0">
    <property type="entry name" value="UPF0313 PROTEIN YGIQ"/>
    <property type="match status" value="1"/>
</dbReference>
<comment type="cofactor">
    <cofactor evidence="6">
        <name>[4Fe-4S] cluster</name>
        <dbReference type="ChEBI" id="CHEBI:49883"/>
    </cofactor>
    <text evidence="6">Binds 1 [4Fe-4S] cluster. The cluster is coordinated with 3 cysteines and an exchangeable S-adenosyl-L-methionine.</text>
</comment>
<dbReference type="InterPro" id="IPR020612">
    <property type="entry name" value="Methylthiotransferase_CS"/>
</dbReference>
<evidence type="ECO:0000256" key="2">
    <source>
        <dbReference type="ARBA" id="ARBA00022691"/>
    </source>
</evidence>
<proteinExistence type="inferred from homology"/>
<evidence type="ECO:0000259" key="7">
    <source>
        <dbReference type="PROSITE" id="PS51918"/>
    </source>
</evidence>
<dbReference type="InterPro" id="IPR022946">
    <property type="entry name" value="UPF0313"/>
</dbReference>
<keyword evidence="1 6" id="KW-0004">4Fe-4S</keyword>
<dbReference type="SFLD" id="SFLDG01082">
    <property type="entry name" value="B12-binding_domain_containing"/>
    <property type="match status" value="1"/>
</dbReference>
<gene>
    <name evidence="8" type="ORF">CUN85_11765</name>
</gene>
<evidence type="ECO:0000256" key="3">
    <source>
        <dbReference type="ARBA" id="ARBA00022723"/>
    </source>
</evidence>
<sequence length="617" mass="70588">MKQSKRNRNSDYSKFLPMSLEEAKDKGWDELDVIIITGDAHVDHPGFGTSIIGRVLEDAGYRVGVIAQPKWDDAEDFRKLGKPRLFFAISAGNTDSMVSNYTPSKRLRHEDTYSPGNKAGLRPNRATIVYSNRLKEAFPEVPQVIGGIEASLRRFAQYDYWSDKVRQSILADAPADILVYGMGELQILEIADRLMKGTHVSDITDIEGTAWKMEIRKWKDDREELLRERMEIPPYTEVSKDKELYAKAFKKVYEEQDHIRGHDIIQVHPKTVIVQNKPMRPLTTEELDHVYELPFTRETHPSYTEPVPAVDMVKFSINTHRGCFGACSFCAIALHQGRMIRSRSIGSILREAEGFRNIRSFKGTINGLGGPSANMYGMDCRNWEEKGVCKDRICIYPKACPSLETSHKKLIELMRRLRELPGISKVFVGYGVRYDLALLDEEYMEELCAHHVSGQLKVAPEHYCDSVTDVMKKPDRGLFERFEQKYKEINKKLGKDQYLVAFLMSSHPGCTLGDMIETAEYIRDTGRYTKQVQDFTPTPMTSATCMFHTGLDPFTGKKIYVATSQKEKSIQRAMLHYREPANYNLVYEGLKRAERLDLAGNTWNCLIGRKKRGKSGW</sequence>
<dbReference type="InterPro" id="IPR007197">
    <property type="entry name" value="rSAM"/>
</dbReference>
<dbReference type="Gene3D" id="3.80.30.20">
    <property type="entry name" value="tm_1862 like domain"/>
    <property type="match status" value="1"/>
</dbReference>
<dbReference type="SMART" id="SM00729">
    <property type="entry name" value="Elp3"/>
    <property type="match status" value="1"/>
</dbReference>
<keyword evidence="3 6" id="KW-0479">Metal-binding</keyword>
<evidence type="ECO:0000256" key="1">
    <source>
        <dbReference type="ARBA" id="ARBA00022485"/>
    </source>
</evidence>
<dbReference type="AlphaFoldDB" id="A0A4E0PT19"/>
<keyword evidence="2 6" id="KW-0949">S-adenosyl-L-methionine</keyword>
<evidence type="ECO:0000256" key="6">
    <source>
        <dbReference type="HAMAP-Rule" id="MF_01251"/>
    </source>
</evidence>
<feature type="binding site" evidence="6">
    <location>
        <position position="327"/>
    </location>
    <ligand>
        <name>[4Fe-4S] cluster</name>
        <dbReference type="ChEBI" id="CHEBI:49883"/>
        <note>4Fe-4S-S-AdoMet</note>
    </ligand>
</feature>
<comment type="similarity">
    <text evidence="6">Belongs to the UPF0313 family.</text>
</comment>
<dbReference type="InterPro" id="IPR024560">
    <property type="entry name" value="UPF0313_C"/>
</dbReference>
<keyword evidence="5 6" id="KW-0411">Iron-sulfur</keyword>
<dbReference type="GO" id="GO:0005506">
    <property type="term" value="F:iron ion binding"/>
    <property type="evidence" value="ECO:0007669"/>
    <property type="project" value="UniProtKB-UniRule"/>
</dbReference>
<dbReference type="GO" id="GO:0003824">
    <property type="term" value="F:catalytic activity"/>
    <property type="evidence" value="ECO:0007669"/>
    <property type="project" value="InterPro"/>
</dbReference>
<comment type="caution">
    <text evidence="8">The sequence shown here is derived from an EMBL/GenBank/DDBJ whole genome shotgun (WGS) entry which is preliminary data.</text>
</comment>
<dbReference type="InterPro" id="IPR006638">
    <property type="entry name" value="Elp3/MiaA/NifB-like_rSAM"/>
</dbReference>
<dbReference type="PANTHER" id="PTHR32331">
    <property type="entry name" value="UPF0313 PROTEIN YGIQ"/>
    <property type="match status" value="1"/>
</dbReference>
<feature type="binding site" evidence="6">
    <location>
        <position position="330"/>
    </location>
    <ligand>
        <name>[4Fe-4S] cluster</name>
        <dbReference type="ChEBI" id="CHEBI:49883"/>
        <note>4Fe-4S-S-AdoMet</note>
    </ligand>
</feature>
<dbReference type="HAMAP" id="MF_01251">
    <property type="entry name" value="UPF0313"/>
    <property type="match status" value="1"/>
</dbReference>
<dbReference type="SFLD" id="SFLDS00029">
    <property type="entry name" value="Radical_SAM"/>
    <property type="match status" value="1"/>
</dbReference>
<dbReference type="GO" id="GO:0051539">
    <property type="term" value="F:4 iron, 4 sulfur cluster binding"/>
    <property type="evidence" value="ECO:0007669"/>
    <property type="project" value="UniProtKB-KW"/>
</dbReference>
<reference evidence="8 9" key="1">
    <citation type="submission" date="2017-11" db="EMBL/GenBank/DDBJ databases">
        <title>Isolation and Characterization of Methanogenic Archaea from Saline Meromictic Lake at Siberia.</title>
        <authorList>
            <person name="Shen Y."/>
            <person name="Huang H.-H."/>
            <person name="Lai M.-C."/>
            <person name="Chen S.-C."/>
        </authorList>
    </citation>
    <scope>NUCLEOTIDE SEQUENCE [LARGE SCALE GENOMIC DNA]</scope>
    <source>
        <strain evidence="8 9">SY-01</strain>
    </source>
</reference>
<evidence type="ECO:0000256" key="5">
    <source>
        <dbReference type="ARBA" id="ARBA00023014"/>
    </source>
</evidence>
<protein>
    <submittedName>
        <fullName evidence="8">YgiQ family radical SAM protein</fullName>
    </submittedName>
</protein>
<dbReference type="Proteomes" id="UP000297295">
    <property type="component" value="Unassembled WGS sequence"/>
</dbReference>
<organism evidence="8 9">
    <name type="scientific">Methanolobus halotolerans</name>
    <dbReference type="NCBI Taxonomy" id="2052935"/>
    <lineage>
        <taxon>Archaea</taxon>
        <taxon>Methanobacteriati</taxon>
        <taxon>Methanobacteriota</taxon>
        <taxon>Stenosarchaea group</taxon>
        <taxon>Methanomicrobia</taxon>
        <taxon>Methanosarcinales</taxon>
        <taxon>Methanosarcinaceae</taxon>
        <taxon>Methanolobus</taxon>
    </lineage>
</organism>
<dbReference type="Pfam" id="PF11842">
    <property type="entry name" value="DUF3362"/>
    <property type="match status" value="1"/>
</dbReference>
<dbReference type="RefSeq" id="WP_135390497.1">
    <property type="nucleotide sequence ID" value="NZ_PGGK01000018.1"/>
</dbReference>
<keyword evidence="4 6" id="KW-0408">Iron</keyword>
<dbReference type="NCBIfam" id="TIGR03904">
    <property type="entry name" value="SAM_YgiQ"/>
    <property type="match status" value="1"/>
</dbReference>
<feature type="binding site" evidence="6">
    <location>
        <position position="323"/>
    </location>
    <ligand>
        <name>[4Fe-4S] cluster</name>
        <dbReference type="ChEBI" id="CHEBI:49883"/>
        <note>4Fe-4S-S-AdoMet</note>
    </ligand>
</feature>
<keyword evidence="9" id="KW-1185">Reference proteome</keyword>
<dbReference type="SUPFAM" id="SSF102114">
    <property type="entry name" value="Radical SAM enzymes"/>
    <property type="match status" value="1"/>
</dbReference>
<dbReference type="InterPro" id="IPR023404">
    <property type="entry name" value="rSAM_horseshoe"/>
</dbReference>
<accession>A0A4E0PT19</accession>
<dbReference type="Pfam" id="PF08497">
    <property type="entry name" value="Radical_SAM_N"/>
    <property type="match status" value="1"/>
</dbReference>
<dbReference type="PROSITE" id="PS01278">
    <property type="entry name" value="MTTASE_RADICAL"/>
    <property type="match status" value="1"/>
</dbReference>
<evidence type="ECO:0000256" key="4">
    <source>
        <dbReference type="ARBA" id="ARBA00023004"/>
    </source>
</evidence>
<dbReference type="InterPro" id="IPR013704">
    <property type="entry name" value="UPF0313_N"/>
</dbReference>
<dbReference type="OrthoDB" id="358785at2157"/>
<evidence type="ECO:0000313" key="9">
    <source>
        <dbReference type="Proteomes" id="UP000297295"/>
    </source>
</evidence>
<dbReference type="PROSITE" id="PS51918">
    <property type="entry name" value="RADICAL_SAM"/>
    <property type="match status" value="1"/>
</dbReference>
<dbReference type="InterPro" id="IPR058240">
    <property type="entry name" value="rSAM_sf"/>
</dbReference>